<dbReference type="PANTHER" id="PTHR46386">
    <property type="entry name" value="NUCLEAR BODY PROTEIN SP140"/>
    <property type="match status" value="1"/>
</dbReference>
<dbReference type="InterPro" id="IPR011011">
    <property type="entry name" value="Znf_FYVE_PHD"/>
</dbReference>
<dbReference type="SMART" id="SM00258">
    <property type="entry name" value="SAND"/>
    <property type="match status" value="2"/>
</dbReference>
<dbReference type="GO" id="GO:0003677">
    <property type="term" value="F:DNA binding"/>
    <property type="evidence" value="ECO:0007669"/>
    <property type="project" value="InterPro"/>
</dbReference>
<dbReference type="PRINTS" id="PR00503">
    <property type="entry name" value="BROMODOMAIN"/>
</dbReference>
<dbReference type="CDD" id="cd15541">
    <property type="entry name" value="PHD_TIF1_like"/>
    <property type="match status" value="1"/>
</dbReference>
<dbReference type="Gene3D" id="3.30.40.10">
    <property type="entry name" value="Zinc/RING finger domain, C3HC4 (zinc finger)"/>
    <property type="match status" value="1"/>
</dbReference>
<dbReference type="Pfam" id="PF01342">
    <property type="entry name" value="SAND"/>
    <property type="match status" value="2"/>
</dbReference>
<feature type="non-terminal residue" evidence="12">
    <location>
        <position position="1"/>
    </location>
</feature>
<dbReference type="InterPro" id="IPR010919">
    <property type="entry name" value="SAND-like_dom_sf"/>
</dbReference>
<feature type="region of interest" description="Disordered" evidence="8">
    <location>
        <begin position="140"/>
        <end position="197"/>
    </location>
</feature>
<evidence type="ECO:0000256" key="8">
    <source>
        <dbReference type="SAM" id="MobiDB-lite"/>
    </source>
</evidence>
<feature type="region of interest" description="Disordered" evidence="8">
    <location>
        <begin position="310"/>
        <end position="363"/>
    </location>
</feature>
<dbReference type="Gene3D" id="1.20.920.10">
    <property type="entry name" value="Bromodomain-like"/>
    <property type="match status" value="1"/>
</dbReference>
<dbReference type="InterPro" id="IPR036427">
    <property type="entry name" value="Bromodomain-like_sf"/>
</dbReference>
<dbReference type="SUPFAM" id="SSF47370">
    <property type="entry name" value="Bromodomain"/>
    <property type="match status" value="1"/>
</dbReference>
<evidence type="ECO:0000256" key="2">
    <source>
        <dbReference type="ARBA" id="ARBA00022723"/>
    </source>
</evidence>
<evidence type="ECO:0000259" key="11">
    <source>
        <dbReference type="PROSITE" id="PS50864"/>
    </source>
</evidence>
<proteinExistence type="predicted"/>
<evidence type="ECO:0000259" key="9">
    <source>
        <dbReference type="PROSITE" id="PS50014"/>
    </source>
</evidence>
<keyword evidence="4" id="KW-0862">Zinc</keyword>
<feature type="domain" description="SAND" evidence="11">
    <location>
        <begin position="214"/>
        <end position="287"/>
    </location>
</feature>
<organism evidence="12 13">
    <name type="scientific">Astyanax mexicanus</name>
    <name type="common">Blind cave fish</name>
    <name type="synonym">Astyanax fasciatus mexicanus</name>
    <dbReference type="NCBI Taxonomy" id="7994"/>
    <lineage>
        <taxon>Eukaryota</taxon>
        <taxon>Metazoa</taxon>
        <taxon>Chordata</taxon>
        <taxon>Craniata</taxon>
        <taxon>Vertebrata</taxon>
        <taxon>Euteleostomi</taxon>
        <taxon>Actinopterygii</taxon>
        <taxon>Neopterygii</taxon>
        <taxon>Teleostei</taxon>
        <taxon>Ostariophysi</taxon>
        <taxon>Characiformes</taxon>
        <taxon>Characoidei</taxon>
        <taxon>Acestrorhamphidae</taxon>
        <taxon>Acestrorhamphinae</taxon>
        <taxon>Astyanax</taxon>
    </lineage>
</organism>
<feature type="domain" description="SAND" evidence="11">
    <location>
        <begin position="351"/>
        <end position="438"/>
    </location>
</feature>
<dbReference type="SUPFAM" id="SSF57903">
    <property type="entry name" value="FYVE/PHD zinc finger"/>
    <property type="match status" value="1"/>
</dbReference>
<dbReference type="SUPFAM" id="SSF63763">
    <property type="entry name" value="SAND domain-like"/>
    <property type="match status" value="2"/>
</dbReference>
<dbReference type="Proteomes" id="UP000752171">
    <property type="component" value="Unassembled WGS sequence"/>
</dbReference>
<feature type="compositionally biased region" description="Basic and acidic residues" evidence="8">
    <location>
        <begin position="144"/>
        <end position="165"/>
    </location>
</feature>
<dbReference type="GO" id="GO:0005634">
    <property type="term" value="C:nucleus"/>
    <property type="evidence" value="ECO:0007669"/>
    <property type="project" value="InterPro"/>
</dbReference>
<feature type="compositionally biased region" description="Acidic residues" evidence="8">
    <location>
        <begin position="316"/>
        <end position="354"/>
    </location>
</feature>
<dbReference type="Pfam" id="PF00628">
    <property type="entry name" value="PHD"/>
    <property type="match status" value="1"/>
</dbReference>
<evidence type="ECO:0000256" key="4">
    <source>
        <dbReference type="ARBA" id="ARBA00022833"/>
    </source>
</evidence>
<dbReference type="PANTHER" id="PTHR46386:SF1">
    <property type="entry name" value="NUCLEAR BODY PROTEIN SP140-LIKE PROTEIN"/>
    <property type="match status" value="1"/>
</dbReference>
<dbReference type="InterPro" id="IPR043563">
    <property type="entry name" value="Sp110/Sp140/Sp140L-like"/>
</dbReference>
<accession>A0A8T2MED9</accession>
<reference evidence="12 13" key="1">
    <citation type="submission" date="2021-07" db="EMBL/GenBank/DDBJ databases">
        <authorList>
            <person name="Imarazene B."/>
            <person name="Zahm M."/>
            <person name="Klopp C."/>
            <person name="Cabau C."/>
            <person name="Beille S."/>
            <person name="Jouanno E."/>
            <person name="Castinel A."/>
            <person name="Lluch J."/>
            <person name="Gil L."/>
            <person name="Kuchtly C."/>
            <person name="Lopez Roques C."/>
            <person name="Donnadieu C."/>
            <person name="Parrinello H."/>
            <person name="Journot L."/>
            <person name="Du K."/>
            <person name="Schartl M."/>
            <person name="Retaux S."/>
            <person name="Guiguen Y."/>
        </authorList>
    </citation>
    <scope>NUCLEOTIDE SEQUENCE [LARGE SCALE GENOMIC DNA]</scope>
    <source>
        <strain evidence="12">Pach_M1</strain>
        <tissue evidence="12">Testis</tissue>
    </source>
</reference>
<dbReference type="InterPro" id="IPR001487">
    <property type="entry name" value="Bromodomain"/>
</dbReference>
<keyword evidence="1" id="KW-0597">Phosphoprotein</keyword>
<dbReference type="InterPro" id="IPR004865">
    <property type="entry name" value="HSR_dom"/>
</dbReference>
<feature type="domain" description="Bromo" evidence="9">
    <location>
        <begin position="557"/>
        <end position="615"/>
    </location>
</feature>
<dbReference type="InterPro" id="IPR000770">
    <property type="entry name" value="SAND_dom"/>
</dbReference>
<dbReference type="AlphaFoldDB" id="A0A8T2MED9"/>
<evidence type="ECO:0000256" key="1">
    <source>
        <dbReference type="ARBA" id="ARBA00022553"/>
    </source>
</evidence>
<sequence length="635" mass="74133">IGVKVQMDPLDFLTKEELIRFFHCKKTEMSCLENPHTFLNQLRDHNLLPEKLYQARNNKFSLSLSLSLSLTRSLFLMRCKERKKDGVYQILDWLEKQRPDSINSFWSCVFKDHILQRYPPLRLLRNSLLDGSFRFYENLPPPVDRTEKEKEPTAAQRKEPTAKEKKGGKKRKKSVDETEEEEEPGPSSLSTPKLKKPTNKPKFCELKKGEKAPVWTWGIYKTQLPVKCGTKEGTFYREKLATGGECILSQGRWFTPTGFEKFAGKERCRNWKLSIRCQDTPLQKLIEVNMPYLKKRISITDQCMLGVSDSSREIEASGEEDQEELSGVEELEEREGDEEEENEDDAEDDEDETGPVDPSVFQAPSLPVSCGSVTGFFYKCRFASGRWLRGKSIRTEERWFTPEEFVKHGLNLTDGHWKKDIRCHGKTFNYLRKKKILEVHSLLCKCKLCGSKEQDQLVQDNDDVCFICNSVGDLLCCDECPRSFHLHCHLPVINDETLGDTWMCTYCVLKTYQRCWHNGHMTQRELLDSDITQYTVHCEYLLLCLYKEDMDHVFTEDPNRTIPRYSSVISKPMWLNRVKEKLQNKDYRTLIQFVSDIRLIFQNCHIFNKGNEFDKLGSRLGEVFEKAFHTIFNIQ</sequence>
<evidence type="ECO:0000313" key="13">
    <source>
        <dbReference type="Proteomes" id="UP000752171"/>
    </source>
</evidence>
<dbReference type="InterPro" id="IPR001965">
    <property type="entry name" value="Znf_PHD"/>
</dbReference>
<dbReference type="PROSITE" id="PS50864">
    <property type="entry name" value="SAND"/>
    <property type="match status" value="2"/>
</dbReference>
<dbReference type="GO" id="GO:0008270">
    <property type="term" value="F:zinc ion binding"/>
    <property type="evidence" value="ECO:0007669"/>
    <property type="project" value="UniProtKB-KW"/>
</dbReference>
<evidence type="ECO:0000313" key="12">
    <source>
        <dbReference type="EMBL" id="KAG9279221.1"/>
    </source>
</evidence>
<gene>
    <name evidence="12" type="primary">SP140</name>
    <name evidence="12" type="ORF">AMEX_G4734</name>
</gene>
<dbReference type="InterPro" id="IPR019787">
    <property type="entry name" value="Znf_PHD-finger"/>
</dbReference>
<evidence type="ECO:0000256" key="3">
    <source>
        <dbReference type="ARBA" id="ARBA00022771"/>
    </source>
</evidence>
<name>A0A8T2MED9_ASTMX</name>
<dbReference type="PROSITE" id="PS50016">
    <property type="entry name" value="ZF_PHD_2"/>
    <property type="match status" value="1"/>
</dbReference>
<dbReference type="PROSITE" id="PS50014">
    <property type="entry name" value="BROMODOMAIN_2"/>
    <property type="match status" value="1"/>
</dbReference>
<dbReference type="EMBL" id="JAICCE010000003">
    <property type="protein sequence ID" value="KAG9279221.1"/>
    <property type="molecule type" value="Genomic_DNA"/>
</dbReference>
<evidence type="ECO:0000256" key="5">
    <source>
        <dbReference type="ARBA" id="ARBA00023117"/>
    </source>
</evidence>
<keyword evidence="2" id="KW-0479">Metal-binding</keyword>
<feature type="domain" description="PHD-type" evidence="10">
    <location>
        <begin position="462"/>
        <end position="510"/>
    </location>
</feature>
<evidence type="ECO:0000256" key="7">
    <source>
        <dbReference type="PROSITE-ProRule" id="PRU00146"/>
    </source>
</evidence>
<keyword evidence="5 6" id="KW-0103">Bromodomain</keyword>
<dbReference type="Pfam" id="PF00439">
    <property type="entry name" value="Bromodomain"/>
    <property type="match status" value="1"/>
</dbReference>
<dbReference type="Pfam" id="PF03172">
    <property type="entry name" value="HSR"/>
    <property type="match status" value="2"/>
</dbReference>
<protein>
    <submittedName>
        <fullName evidence="12">Nuclear body protein isoform X3</fullName>
    </submittedName>
</protein>
<keyword evidence="3 7" id="KW-0863">Zinc-finger</keyword>
<dbReference type="SMART" id="SM00297">
    <property type="entry name" value="BROMO"/>
    <property type="match status" value="1"/>
</dbReference>
<comment type="caution">
    <text evidence="12">The sequence shown here is derived from an EMBL/GenBank/DDBJ whole genome shotgun (WGS) entry which is preliminary data.</text>
</comment>
<dbReference type="Gene3D" id="3.10.390.10">
    <property type="entry name" value="SAND domain-like"/>
    <property type="match status" value="2"/>
</dbReference>
<dbReference type="GO" id="GO:0000981">
    <property type="term" value="F:DNA-binding transcription factor activity, RNA polymerase II-specific"/>
    <property type="evidence" value="ECO:0007669"/>
    <property type="project" value="TreeGrafter"/>
</dbReference>
<dbReference type="SMART" id="SM00249">
    <property type="entry name" value="PHD"/>
    <property type="match status" value="1"/>
</dbReference>
<evidence type="ECO:0000259" key="10">
    <source>
        <dbReference type="PROSITE" id="PS50016"/>
    </source>
</evidence>
<evidence type="ECO:0000256" key="6">
    <source>
        <dbReference type="PROSITE-ProRule" id="PRU00035"/>
    </source>
</evidence>
<dbReference type="InterPro" id="IPR013083">
    <property type="entry name" value="Znf_RING/FYVE/PHD"/>
</dbReference>